<reference evidence="1 2" key="1">
    <citation type="submission" date="2024-04" db="EMBL/GenBank/DDBJ databases">
        <authorList>
            <consortium name="Genoscope - CEA"/>
            <person name="William W."/>
        </authorList>
    </citation>
    <scope>NUCLEOTIDE SEQUENCE [LARGE SCALE GENOMIC DNA]</scope>
</reference>
<sequence>SDPKHFISLPRTAEAARLAGFSEAFNCSSELSRMFRGISYVKESDQTVALLYDINGYIAGTQSIVPNIVDIHTAINRAPFVSYPEGHALTVYFVNPAIICTTGRTAAEFNEQGTGTRLYLQINPFPDESVILP</sequence>
<name>A0AAV2HC54_LYMST</name>
<dbReference type="Proteomes" id="UP001497497">
    <property type="component" value="Unassembled WGS sequence"/>
</dbReference>
<feature type="non-terminal residue" evidence="1">
    <location>
        <position position="1"/>
    </location>
</feature>
<gene>
    <name evidence="1" type="ORF">GSLYS_00004494001</name>
</gene>
<comment type="caution">
    <text evidence="1">The sequence shown here is derived from an EMBL/GenBank/DDBJ whole genome shotgun (WGS) entry which is preliminary data.</text>
</comment>
<accession>A0AAV2HC54</accession>
<protein>
    <submittedName>
        <fullName evidence="1">Uncharacterized protein</fullName>
    </submittedName>
</protein>
<keyword evidence="2" id="KW-1185">Reference proteome</keyword>
<evidence type="ECO:0000313" key="2">
    <source>
        <dbReference type="Proteomes" id="UP001497497"/>
    </source>
</evidence>
<organism evidence="1 2">
    <name type="scientific">Lymnaea stagnalis</name>
    <name type="common">Great pond snail</name>
    <name type="synonym">Helix stagnalis</name>
    <dbReference type="NCBI Taxonomy" id="6523"/>
    <lineage>
        <taxon>Eukaryota</taxon>
        <taxon>Metazoa</taxon>
        <taxon>Spiralia</taxon>
        <taxon>Lophotrochozoa</taxon>
        <taxon>Mollusca</taxon>
        <taxon>Gastropoda</taxon>
        <taxon>Heterobranchia</taxon>
        <taxon>Euthyneura</taxon>
        <taxon>Panpulmonata</taxon>
        <taxon>Hygrophila</taxon>
        <taxon>Lymnaeoidea</taxon>
        <taxon>Lymnaeidae</taxon>
        <taxon>Lymnaea</taxon>
    </lineage>
</organism>
<evidence type="ECO:0000313" key="1">
    <source>
        <dbReference type="EMBL" id="CAL1530361.1"/>
    </source>
</evidence>
<dbReference type="EMBL" id="CAXITT010000068">
    <property type="protein sequence ID" value="CAL1530361.1"/>
    <property type="molecule type" value="Genomic_DNA"/>
</dbReference>
<feature type="non-terminal residue" evidence="1">
    <location>
        <position position="133"/>
    </location>
</feature>
<proteinExistence type="predicted"/>
<dbReference type="AlphaFoldDB" id="A0AAV2HC54"/>